<accession>A0A066Q342</accession>
<dbReference type="PANTHER" id="PTHR24345:SF87">
    <property type="entry name" value="TBC1 DOMAIN CONTAINING KINASE"/>
    <property type="match status" value="1"/>
</dbReference>
<dbReference type="InterPro" id="IPR000719">
    <property type="entry name" value="Prot_kinase_dom"/>
</dbReference>
<gene>
    <name evidence="2" type="ORF">BG944_005106</name>
    <name evidence="3" type="ORF">HKA49_004306</name>
</gene>
<keyword evidence="2" id="KW-0808">Transferase</keyword>
<keyword evidence="2" id="KW-0418">Kinase</keyword>
<dbReference type="PANTHER" id="PTHR24345">
    <property type="entry name" value="SERINE/THREONINE-PROTEIN KINASE PLK"/>
    <property type="match status" value="1"/>
</dbReference>
<dbReference type="InterPro" id="IPR008271">
    <property type="entry name" value="Ser/Thr_kinase_AS"/>
</dbReference>
<dbReference type="OMA" id="MGPWTDI"/>
<dbReference type="GO" id="GO:0005524">
    <property type="term" value="F:ATP binding"/>
    <property type="evidence" value="ECO:0007669"/>
    <property type="project" value="InterPro"/>
</dbReference>
<evidence type="ECO:0000259" key="1">
    <source>
        <dbReference type="PROSITE" id="PS50011"/>
    </source>
</evidence>
<protein>
    <submittedName>
        <fullName evidence="2">Serine/threonine protein kinase</fullName>
    </submittedName>
</protein>
<sequence>MLTPYKRADVEFEWISDLEEQGCFSKVYLAHDRHLAHDLVIKEIEKKENTNHDDYFNEARLLYKHAHPNIVQVQYAAQCESNIYIAMPFYHNGSLNQLMKKNNLTSREIIRYSIQFLSGLYHIHSKGLMHFDIKPNNIMISNRNEAMLSDFGLSQLVNEESRAAPEFGYHFHVPPEYFSLSTNDYNFTYDIYQAGLTIYRMCVGHDNFERERSAFSTIEQLRESIINGCYPLKEYPPHIHKKLITIVNKCIHVDPNERYQSVLDVLNDLSAISDGVLDWRLQMTKPTNGTCEWQKKSGDAILSIVFDAENSSTTGFRLYDDGRKRRATNLTISSGCTPTKLYRLLKDN</sequence>
<dbReference type="SMART" id="SM00220">
    <property type="entry name" value="S_TKc"/>
    <property type="match status" value="1"/>
</dbReference>
<dbReference type="Proteomes" id="UP000521994">
    <property type="component" value="Unassembled WGS sequence"/>
</dbReference>
<evidence type="ECO:0000313" key="4">
    <source>
        <dbReference type="Proteomes" id="UP000521994"/>
    </source>
</evidence>
<dbReference type="GO" id="GO:0004674">
    <property type="term" value="F:protein serine/threonine kinase activity"/>
    <property type="evidence" value="ECO:0007669"/>
    <property type="project" value="UniProtKB-KW"/>
</dbReference>
<reference evidence="3 5" key="1">
    <citation type="journal article" date="2018" name="Genome Biol.">
        <title>SKESA: strategic k-mer extension for scrupulous assemblies.</title>
        <authorList>
            <person name="Souvorov A."/>
            <person name="Agarwala R."/>
            <person name="Lipman D.J."/>
        </authorList>
    </citation>
    <scope>NUCLEOTIDE SEQUENCE [LARGE SCALE GENOMIC DNA]</scope>
    <source>
        <strain evidence="3 5">TW14994</strain>
    </source>
</reference>
<dbReference type="SMR" id="A0A066Q342"/>
<dbReference type="EMBL" id="AASXRC010000054">
    <property type="protein sequence ID" value="EFI0215805.1"/>
    <property type="molecule type" value="Genomic_DNA"/>
</dbReference>
<reference evidence="2 4" key="2">
    <citation type="submission" date="2020-02" db="EMBL/GenBank/DDBJ databases">
        <authorList>
            <consortium name="PulseNet: The National Subtyping Network for Foodborne Disease Surveillance"/>
            <person name="Tarr C.L."/>
            <person name="Trees E."/>
            <person name="Katz L.S."/>
            <person name="Carleton-Romer H.A."/>
            <person name="Stroika S."/>
            <person name="Kucerova Z."/>
            <person name="Roache K.F."/>
            <person name="Sabol A.L."/>
            <person name="Besser J."/>
            <person name="Gerner-Smidt P."/>
        </authorList>
    </citation>
    <scope>NUCLEOTIDE SEQUENCE [LARGE SCALE GENOMIC DNA]</scope>
    <source>
        <strain evidence="2 4">2014C-3796</strain>
    </source>
</reference>
<organism evidence="2 4">
    <name type="scientific">Escherichia coli</name>
    <dbReference type="NCBI Taxonomy" id="562"/>
    <lineage>
        <taxon>Bacteria</taxon>
        <taxon>Pseudomonadati</taxon>
        <taxon>Pseudomonadota</taxon>
        <taxon>Gammaproteobacteria</taxon>
        <taxon>Enterobacterales</taxon>
        <taxon>Enterobacteriaceae</taxon>
        <taxon>Escherichia</taxon>
    </lineage>
</organism>
<feature type="domain" description="Protein kinase" evidence="1">
    <location>
        <begin position="13"/>
        <end position="272"/>
    </location>
</feature>
<dbReference type="Gene3D" id="1.10.510.10">
    <property type="entry name" value="Transferase(Phosphotransferase) domain 1"/>
    <property type="match status" value="1"/>
</dbReference>
<evidence type="ECO:0000313" key="2">
    <source>
        <dbReference type="EMBL" id="EFI0215805.1"/>
    </source>
</evidence>
<comment type="caution">
    <text evidence="2">The sequence shown here is derived from an EMBL/GenBank/DDBJ whole genome shotgun (WGS) entry which is preliminary data.</text>
</comment>
<keyword evidence="2" id="KW-0723">Serine/threonine-protein kinase</keyword>
<dbReference type="CDD" id="cd14014">
    <property type="entry name" value="STKc_PknB_like"/>
    <property type="match status" value="1"/>
</dbReference>
<proteinExistence type="predicted"/>
<dbReference type="EMBL" id="DABFUC010000029">
    <property type="protein sequence ID" value="HAI8960051.1"/>
    <property type="molecule type" value="Genomic_DNA"/>
</dbReference>
<dbReference type="Pfam" id="PF00069">
    <property type="entry name" value="Pkinase"/>
    <property type="match status" value="1"/>
</dbReference>
<dbReference type="PROSITE" id="PS00108">
    <property type="entry name" value="PROTEIN_KINASE_ST"/>
    <property type="match status" value="1"/>
</dbReference>
<reference evidence="3" key="3">
    <citation type="submission" date="2020-04" db="EMBL/GenBank/DDBJ databases">
        <authorList>
            <consortium name="NCBI Pathogen Detection Project"/>
        </authorList>
    </citation>
    <scope>NUCLEOTIDE SEQUENCE</scope>
    <source>
        <strain evidence="3">TW14994</strain>
    </source>
</reference>
<evidence type="ECO:0000313" key="5">
    <source>
        <dbReference type="Proteomes" id="UP000842385"/>
    </source>
</evidence>
<dbReference type="PROSITE" id="PS50011">
    <property type="entry name" value="PROTEIN_KINASE_DOM"/>
    <property type="match status" value="1"/>
</dbReference>
<dbReference type="RefSeq" id="WP_000957426.1">
    <property type="nucleotide sequence ID" value="NZ_AP022811.1"/>
</dbReference>
<dbReference type="InterPro" id="IPR011009">
    <property type="entry name" value="Kinase-like_dom_sf"/>
</dbReference>
<evidence type="ECO:0000313" key="3">
    <source>
        <dbReference type="EMBL" id="HAI8960051.1"/>
    </source>
</evidence>
<dbReference type="Proteomes" id="UP000842385">
    <property type="component" value="Unassembled WGS sequence"/>
</dbReference>
<name>A0A066Q342_ECOLX</name>
<dbReference type="SUPFAM" id="SSF56112">
    <property type="entry name" value="Protein kinase-like (PK-like)"/>
    <property type="match status" value="1"/>
</dbReference>
<dbReference type="AlphaFoldDB" id="A0A066Q342"/>